<protein>
    <submittedName>
        <fullName evidence="2">Uncharacterized protein</fullName>
    </submittedName>
</protein>
<accession>A0A381PK67</accession>
<evidence type="ECO:0000256" key="1">
    <source>
        <dbReference type="SAM" id="MobiDB-lite"/>
    </source>
</evidence>
<sequence>MNVGNSRTRLGRGDDVVGDRLGSERNFV</sequence>
<organism evidence="2">
    <name type="scientific">marine metagenome</name>
    <dbReference type="NCBI Taxonomy" id="408172"/>
    <lineage>
        <taxon>unclassified sequences</taxon>
        <taxon>metagenomes</taxon>
        <taxon>ecological metagenomes</taxon>
    </lineage>
</organism>
<dbReference type="EMBL" id="UINC01001011">
    <property type="protein sequence ID" value="SUZ67415.1"/>
    <property type="molecule type" value="Genomic_DNA"/>
</dbReference>
<feature type="compositionally biased region" description="Basic and acidic residues" evidence="1">
    <location>
        <begin position="11"/>
        <end position="28"/>
    </location>
</feature>
<feature type="region of interest" description="Disordered" evidence="1">
    <location>
        <begin position="1"/>
        <end position="28"/>
    </location>
</feature>
<gene>
    <name evidence="2" type="ORF">METZ01_LOCUS20269</name>
</gene>
<dbReference type="AlphaFoldDB" id="A0A381PK67"/>
<reference evidence="2" key="1">
    <citation type="submission" date="2018-05" db="EMBL/GenBank/DDBJ databases">
        <authorList>
            <person name="Lanie J.A."/>
            <person name="Ng W.-L."/>
            <person name="Kazmierczak K.M."/>
            <person name="Andrzejewski T.M."/>
            <person name="Davidsen T.M."/>
            <person name="Wayne K.J."/>
            <person name="Tettelin H."/>
            <person name="Glass J.I."/>
            <person name="Rusch D."/>
            <person name="Podicherti R."/>
            <person name="Tsui H.-C.T."/>
            <person name="Winkler M.E."/>
        </authorList>
    </citation>
    <scope>NUCLEOTIDE SEQUENCE</scope>
</reference>
<name>A0A381PK67_9ZZZZ</name>
<proteinExistence type="predicted"/>
<evidence type="ECO:0000313" key="2">
    <source>
        <dbReference type="EMBL" id="SUZ67415.1"/>
    </source>
</evidence>